<gene>
    <name evidence="1" type="ORF">CCMSSC00406_0001446</name>
</gene>
<dbReference type="Proteomes" id="UP000824881">
    <property type="component" value="Unassembled WGS sequence"/>
</dbReference>
<accession>A0ACB7IPR1</accession>
<reference evidence="1 2" key="1">
    <citation type="journal article" date="2021" name="Appl. Environ. Microbiol.">
        <title>Genetic linkage and physical mapping for an oyster mushroom Pleurotus cornucopiae and QTL analysis for the trait cap color.</title>
        <authorList>
            <person name="Zhang Y."/>
            <person name="Gao W."/>
            <person name="Sonnenberg A."/>
            <person name="Chen Q."/>
            <person name="Zhang J."/>
            <person name="Huang C."/>
        </authorList>
    </citation>
    <scope>NUCLEOTIDE SEQUENCE [LARGE SCALE GENOMIC DNA]</scope>
    <source>
        <strain evidence="1">CCMSSC00406</strain>
    </source>
</reference>
<comment type="caution">
    <text evidence="1">The sequence shown here is derived from an EMBL/GenBank/DDBJ whole genome shotgun (WGS) entry which is preliminary data.</text>
</comment>
<dbReference type="EMBL" id="WQMT02000009">
    <property type="protein sequence ID" value="KAG9219036.1"/>
    <property type="molecule type" value="Genomic_DNA"/>
</dbReference>
<sequence>MRWPSCLTLLATLPLLCYALDPVQVTVPALPSSKNVVHPNFLGISLELSFLDEYFGKNASSIPPAVINYLQTIRARTANVPLRLRIGGNSMDSSKYIPDQKSPMLQLTDPNANPNNQPVNYGGTIWEVLNEVAHNIGGAQYLIGLSLLDPNSTNVPLLAGDAKKNLGDNLDAFLLGNEPDLYTAHKQRPNLANYTTGNYMDEFGTVTSHLKNTTGGNLLELQNLGGPTICCFWDLASLLQDGYLTAYGNDLKYLTLQHYPQNNCVAGKYPYELPWYMTHSNTVKLASWQEHGISVLLDTQGSRPQLLMSEFNSASCGGIPGISDTFAVGAMWSTDYALQLASMGYVAAYLHTRERGITYNIFSPPNTPDLSGNWTTGPSFYSLLVTAEALASDNGTFVTDLNLQNSTVDGKATVSAYAIHDAGDSSLRRIVLFNYANSSEPATFTFSAEDIPKAAGLTVKYLSAASAEEKQKISWGGQSFATSGDGTLVTPSDDDAQWAMANTQIDCTNGCMVNVTGPGIAVVMVASPLVRTSPSSTSDNEGFMSTVSPILFISTILLGLVLS</sequence>
<organism evidence="1 2">
    <name type="scientific">Pleurotus cornucopiae</name>
    <name type="common">Cornucopia mushroom</name>
    <dbReference type="NCBI Taxonomy" id="5321"/>
    <lineage>
        <taxon>Eukaryota</taxon>
        <taxon>Fungi</taxon>
        <taxon>Dikarya</taxon>
        <taxon>Basidiomycota</taxon>
        <taxon>Agaricomycotina</taxon>
        <taxon>Agaricomycetes</taxon>
        <taxon>Agaricomycetidae</taxon>
        <taxon>Agaricales</taxon>
        <taxon>Pleurotineae</taxon>
        <taxon>Pleurotaceae</taxon>
        <taxon>Pleurotus</taxon>
    </lineage>
</organism>
<evidence type="ECO:0000313" key="2">
    <source>
        <dbReference type="Proteomes" id="UP000824881"/>
    </source>
</evidence>
<name>A0ACB7IPR1_PLECO</name>
<keyword evidence="2" id="KW-1185">Reference proteome</keyword>
<protein>
    <submittedName>
        <fullName evidence="1">Uncharacterized protein</fullName>
    </submittedName>
</protein>
<evidence type="ECO:0000313" key="1">
    <source>
        <dbReference type="EMBL" id="KAG9219036.1"/>
    </source>
</evidence>
<proteinExistence type="predicted"/>